<comment type="caution">
    <text evidence="2">The sequence shown here is derived from an EMBL/GenBank/DDBJ whole genome shotgun (WGS) entry which is preliminary data.</text>
</comment>
<name>A0A9D4KLS4_DREPO</name>
<keyword evidence="3" id="KW-1185">Reference proteome</keyword>
<proteinExistence type="predicted"/>
<evidence type="ECO:0000313" key="3">
    <source>
        <dbReference type="Proteomes" id="UP000828390"/>
    </source>
</evidence>
<organism evidence="2 3">
    <name type="scientific">Dreissena polymorpha</name>
    <name type="common">Zebra mussel</name>
    <name type="synonym">Mytilus polymorpha</name>
    <dbReference type="NCBI Taxonomy" id="45954"/>
    <lineage>
        <taxon>Eukaryota</taxon>
        <taxon>Metazoa</taxon>
        <taxon>Spiralia</taxon>
        <taxon>Lophotrochozoa</taxon>
        <taxon>Mollusca</taxon>
        <taxon>Bivalvia</taxon>
        <taxon>Autobranchia</taxon>
        <taxon>Heteroconchia</taxon>
        <taxon>Euheterodonta</taxon>
        <taxon>Imparidentia</taxon>
        <taxon>Neoheterodontei</taxon>
        <taxon>Myida</taxon>
        <taxon>Dreissenoidea</taxon>
        <taxon>Dreissenidae</taxon>
        <taxon>Dreissena</taxon>
    </lineage>
</organism>
<dbReference type="Proteomes" id="UP000828390">
    <property type="component" value="Unassembled WGS sequence"/>
</dbReference>
<dbReference type="AlphaFoldDB" id="A0A9D4KLS4"/>
<evidence type="ECO:0000256" key="1">
    <source>
        <dbReference type="SAM" id="MobiDB-lite"/>
    </source>
</evidence>
<protein>
    <submittedName>
        <fullName evidence="2">Uncharacterized protein</fullName>
    </submittedName>
</protein>
<reference evidence="2" key="2">
    <citation type="submission" date="2020-11" db="EMBL/GenBank/DDBJ databases">
        <authorList>
            <person name="McCartney M.A."/>
            <person name="Auch B."/>
            <person name="Kono T."/>
            <person name="Mallez S."/>
            <person name="Becker A."/>
            <person name="Gohl D.M."/>
            <person name="Silverstein K.A.T."/>
            <person name="Koren S."/>
            <person name="Bechman K.B."/>
            <person name="Herman A."/>
            <person name="Abrahante J.E."/>
            <person name="Garbe J."/>
        </authorList>
    </citation>
    <scope>NUCLEOTIDE SEQUENCE</scope>
    <source>
        <strain evidence="2">Duluth1</strain>
        <tissue evidence="2">Whole animal</tissue>
    </source>
</reference>
<reference evidence="2" key="1">
    <citation type="journal article" date="2019" name="bioRxiv">
        <title>The Genome of the Zebra Mussel, Dreissena polymorpha: A Resource for Invasive Species Research.</title>
        <authorList>
            <person name="McCartney M.A."/>
            <person name="Auch B."/>
            <person name="Kono T."/>
            <person name="Mallez S."/>
            <person name="Zhang Y."/>
            <person name="Obille A."/>
            <person name="Becker A."/>
            <person name="Abrahante J.E."/>
            <person name="Garbe J."/>
            <person name="Badalamenti J.P."/>
            <person name="Herman A."/>
            <person name="Mangelson H."/>
            <person name="Liachko I."/>
            <person name="Sullivan S."/>
            <person name="Sone E.D."/>
            <person name="Koren S."/>
            <person name="Silverstein K.A.T."/>
            <person name="Beckman K.B."/>
            <person name="Gohl D.M."/>
        </authorList>
    </citation>
    <scope>NUCLEOTIDE SEQUENCE</scope>
    <source>
        <strain evidence="2">Duluth1</strain>
        <tissue evidence="2">Whole animal</tissue>
    </source>
</reference>
<dbReference type="EMBL" id="JAIWYP010000004">
    <property type="protein sequence ID" value="KAH3842255.1"/>
    <property type="molecule type" value="Genomic_DNA"/>
</dbReference>
<accession>A0A9D4KLS4</accession>
<feature type="compositionally biased region" description="Low complexity" evidence="1">
    <location>
        <begin position="9"/>
        <end position="23"/>
    </location>
</feature>
<sequence length="88" mass="9107">MNQEERAMTGAAPGATGTAPGTTVCMPRLLPMVPRRSPGECRESPGIATVISKSALCRDATGIHWGSAGAFPATTGVKPVRCRSPTRI</sequence>
<gene>
    <name evidence="2" type="ORF">DPMN_115752</name>
</gene>
<feature type="region of interest" description="Disordered" evidence="1">
    <location>
        <begin position="1"/>
        <end position="23"/>
    </location>
</feature>
<feature type="region of interest" description="Disordered" evidence="1">
    <location>
        <begin position="68"/>
        <end position="88"/>
    </location>
</feature>
<evidence type="ECO:0000313" key="2">
    <source>
        <dbReference type="EMBL" id="KAH3842255.1"/>
    </source>
</evidence>